<dbReference type="STRING" id="4615.A0A199UWS6"/>
<reference evidence="9 10" key="1">
    <citation type="journal article" date="2016" name="DNA Res.">
        <title>The draft genome of MD-2 pineapple using hybrid error correction of long reads.</title>
        <authorList>
            <person name="Redwan R.M."/>
            <person name="Saidin A."/>
            <person name="Kumar S.V."/>
        </authorList>
    </citation>
    <scope>NUCLEOTIDE SEQUENCE [LARGE SCALE GENOMIC DNA]</scope>
    <source>
        <strain evidence="10">cv. MD2</strain>
        <tissue evidence="9">Leaf</tissue>
    </source>
</reference>
<name>A0A199UWS6_ANACO</name>
<keyword evidence="4" id="KW-0812">Transmembrane</keyword>
<organism evidence="9 10">
    <name type="scientific">Ananas comosus</name>
    <name type="common">Pineapple</name>
    <name type="synonym">Ananas ananas</name>
    <dbReference type="NCBI Taxonomy" id="4615"/>
    <lineage>
        <taxon>Eukaryota</taxon>
        <taxon>Viridiplantae</taxon>
        <taxon>Streptophyta</taxon>
        <taxon>Embryophyta</taxon>
        <taxon>Tracheophyta</taxon>
        <taxon>Spermatophyta</taxon>
        <taxon>Magnoliopsida</taxon>
        <taxon>Liliopsida</taxon>
        <taxon>Poales</taxon>
        <taxon>Bromeliaceae</taxon>
        <taxon>Bromelioideae</taxon>
        <taxon>Ananas</taxon>
    </lineage>
</organism>
<accession>A0A199UWS6</accession>
<evidence type="ECO:0000313" key="10">
    <source>
        <dbReference type="Proteomes" id="UP000092600"/>
    </source>
</evidence>
<dbReference type="GO" id="GO:0005886">
    <property type="term" value="C:plasma membrane"/>
    <property type="evidence" value="ECO:0007669"/>
    <property type="project" value="UniProtKB-SubCell"/>
</dbReference>
<proteinExistence type="inferred from homology"/>
<protein>
    <submittedName>
        <fullName evidence="9">Uncharacterized protein</fullName>
    </submittedName>
</protein>
<keyword evidence="3" id="KW-1003">Cell membrane</keyword>
<dbReference type="Proteomes" id="UP000092600">
    <property type="component" value="Unassembled WGS sequence"/>
</dbReference>
<evidence type="ECO:0000256" key="6">
    <source>
        <dbReference type="ARBA" id="ARBA00023136"/>
    </source>
</evidence>
<dbReference type="InterPro" id="IPR051525">
    <property type="entry name" value="DVL_RTFL_regulatory"/>
</dbReference>
<dbReference type="PANTHER" id="PTHR33102">
    <property type="entry name" value="DVL19-RELATED-RELATED"/>
    <property type="match status" value="1"/>
</dbReference>
<keyword evidence="6" id="KW-0472">Membrane</keyword>
<evidence type="ECO:0000256" key="8">
    <source>
        <dbReference type="SAM" id="MobiDB-lite"/>
    </source>
</evidence>
<gene>
    <name evidence="9" type="ORF">ACMD2_23462</name>
</gene>
<evidence type="ECO:0000256" key="4">
    <source>
        <dbReference type="ARBA" id="ARBA00022692"/>
    </source>
</evidence>
<feature type="compositionally biased region" description="Pro residues" evidence="8">
    <location>
        <begin position="39"/>
        <end position="50"/>
    </location>
</feature>
<keyword evidence="2" id="KW-0217">Developmental protein</keyword>
<evidence type="ECO:0000256" key="3">
    <source>
        <dbReference type="ARBA" id="ARBA00022475"/>
    </source>
</evidence>
<evidence type="ECO:0000256" key="1">
    <source>
        <dbReference type="ARBA" id="ARBA00004162"/>
    </source>
</evidence>
<dbReference type="Pfam" id="PF08137">
    <property type="entry name" value="DVL"/>
    <property type="match status" value="1"/>
</dbReference>
<evidence type="ECO:0000256" key="7">
    <source>
        <dbReference type="ARBA" id="ARBA00024340"/>
    </source>
</evidence>
<dbReference type="GO" id="GO:0008285">
    <property type="term" value="P:negative regulation of cell population proliferation"/>
    <property type="evidence" value="ECO:0007669"/>
    <property type="project" value="InterPro"/>
</dbReference>
<sequence>MASSTVETSDRVKLHARVFKPADPVPPASPPRAFALVHAPPPAVPPPLRPPALSGRVDGVGRAPLREEEEEEGNGRGSGRRRRGVSLREGRGRVTATSFTARCARLVREQRARFYIARRCVTMLLCWRDYP</sequence>
<dbReference type="EMBL" id="LSRQ01004571">
    <property type="protein sequence ID" value="OAY69071.1"/>
    <property type="molecule type" value="Genomic_DNA"/>
</dbReference>
<dbReference type="InterPro" id="IPR012552">
    <property type="entry name" value="DVL"/>
</dbReference>
<keyword evidence="5" id="KW-1133">Transmembrane helix</keyword>
<dbReference type="AlphaFoldDB" id="A0A199UWS6"/>
<comment type="subcellular location">
    <subcellularLocation>
        <location evidence="1">Cell membrane</location>
        <topology evidence="1">Single-pass membrane protein</topology>
    </subcellularLocation>
</comment>
<comment type="caution">
    <text evidence="9">The sequence shown here is derived from an EMBL/GenBank/DDBJ whole genome shotgun (WGS) entry which is preliminary data.</text>
</comment>
<evidence type="ECO:0000313" key="9">
    <source>
        <dbReference type="EMBL" id="OAY69071.1"/>
    </source>
</evidence>
<evidence type="ECO:0000256" key="2">
    <source>
        <dbReference type="ARBA" id="ARBA00022473"/>
    </source>
</evidence>
<dbReference type="GO" id="GO:0048367">
    <property type="term" value="P:shoot system development"/>
    <property type="evidence" value="ECO:0007669"/>
    <property type="project" value="UniProtKB-ARBA"/>
</dbReference>
<comment type="similarity">
    <text evidence="7">Belongs to the DVL/RTFL small polypeptides family.</text>
</comment>
<feature type="region of interest" description="Disordered" evidence="8">
    <location>
        <begin position="1"/>
        <end position="91"/>
    </location>
</feature>
<evidence type="ECO:0000256" key="5">
    <source>
        <dbReference type="ARBA" id="ARBA00022989"/>
    </source>
</evidence>